<dbReference type="RefSeq" id="WP_136426720.1">
    <property type="nucleotide sequence ID" value="NZ_SSSM01000003.1"/>
</dbReference>
<sequence>MSMSVEVDEDLLEVLLDDRSWVEAEFRRIVASMADPADPAPGGSAADDSPARVTAAGVNPPVGHGRSRWASRLAGRHAATEESDGTQGRVRSPPSRPGSDS</sequence>
<evidence type="ECO:0000313" key="3">
    <source>
        <dbReference type="Proteomes" id="UP000309133"/>
    </source>
</evidence>
<proteinExistence type="predicted"/>
<gene>
    <name evidence="2" type="ORF">E6C64_05880</name>
</gene>
<accession>A0A4S4FM79</accession>
<dbReference type="AlphaFoldDB" id="A0A4S4FM79"/>
<evidence type="ECO:0000313" key="2">
    <source>
        <dbReference type="EMBL" id="THG31600.1"/>
    </source>
</evidence>
<name>A0A4S4FM79_9MICO</name>
<comment type="caution">
    <text evidence="2">The sequence shown here is derived from an EMBL/GenBank/DDBJ whole genome shotgun (WGS) entry which is preliminary data.</text>
</comment>
<dbReference type="Proteomes" id="UP000309133">
    <property type="component" value="Unassembled WGS sequence"/>
</dbReference>
<reference evidence="2 3" key="1">
    <citation type="submission" date="2019-04" db="EMBL/GenBank/DDBJ databases">
        <authorList>
            <person name="Jiang L."/>
        </authorList>
    </citation>
    <scope>NUCLEOTIDE SEQUENCE [LARGE SCALE GENOMIC DNA]</scope>
    <source>
        <strain evidence="2 3">YIM 131853</strain>
    </source>
</reference>
<feature type="region of interest" description="Disordered" evidence="1">
    <location>
        <begin position="32"/>
        <end position="101"/>
    </location>
</feature>
<feature type="compositionally biased region" description="Low complexity" evidence="1">
    <location>
        <begin position="34"/>
        <end position="48"/>
    </location>
</feature>
<organism evidence="2 3">
    <name type="scientific">Naasia lichenicola</name>
    <dbReference type="NCBI Taxonomy" id="2565933"/>
    <lineage>
        <taxon>Bacteria</taxon>
        <taxon>Bacillati</taxon>
        <taxon>Actinomycetota</taxon>
        <taxon>Actinomycetes</taxon>
        <taxon>Micrococcales</taxon>
        <taxon>Microbacteriaceae</taxon>
        <taxon>Naasia</taxon>
    </lineage>
</organism>
<dbReference type="EMBL" id="SSSM01000003">
    <property type="protein sequence ID" value="THG31600.1"/>
    <property type="molecule type" value="Genomic_DNA"/>
</dbReference>
<evidence type="ECO:0000256" key="1">
    <source>
        <dbReference type="SAM" id="MobiDB-lite"/>
    </source>
</evidence>
<keyword evidence="3" id="KW-1185">Reference proteome</keyword>
<protein>
    <submittedName>
        <fullName evidence="2">Uncharacterized protein</fullName>
    </submittedName>
</protein>